<dbReference type="GO" id="GO:0005886">
    <property type="term" value="C:plasma membrane"/>
    <property type="evidence" value="ECO:0007669"/>
    <property type="project" value="UniProtKB-SubCell"/>
</dbReference>
<dbReference type="Pfam" id="PF00753">
    <property type="entry name" value="Lactamase_B"/>
    <property type="match status" value="1"/>
</dbReference>
<evidence type="ECO:0000256" key="6">
    <source>
        <dbReference type="SAM" id="Phobius"/>
    </source>
</evidence>
<protein>
    <submittedName>
        <fullName evidence="8">DNA internalization-related competence protein ComEC/Rec2</fullName>
    </submittedName>
</protein>
<dbReference type="InterPro" id="IPR004477">
    <property type="entry name" value="ComEC_N"/>
</dbReference>
<dbReference type="SUPFAM" id="SSF56281">
    <property type="entry name" value="Metallo-hydrolase/oxidoreductase"/>
    <property type="match status" value="1"/>
</dbReference>
<dbReference type="CDD" id="cd07731">
    <property type="entry name" value="ComA-like_MBL-fold"/>
    <property type="match status" value="1"/>
</dbReference>
<dbReference type="AlphaFoldDB" id="A0A6P1ZD47"/>
<sequence>MDRPALVPLLGWQQLLLAALAGFLAAAAPWAAGLGLVLLLWFIIGSRAAPLRHRVALAVAAVAVFGLGWAWSFHTEQARQAEAAAAPAWVEQGPKVRLRGRIAEAVTRPGRRLRIVLDDLERIHQDGSAEAMPGALRWTWLDPPVIPAEGAHIVATLRLRPLHGLANQPGGDGYEQYWRSRGVLYTAFSVGDKAEAMLLSRGDALWEARLAVREKVFRHLIARGAPWTWAPAADTWQSQDGAAVSPGGAMAAALLLGERYFLDAGSMTLMKRADLAHSVALSGLHVACMALIGAGLAFLAGWLWSGIYLRVPRARLAALLACVLALVYVWLGGGSPSLVRAAVMFIFFGILLWMGRRSVIIDGLFLALAVICFTTPELTGDLRLVLSAASVAGIACVVPFLPGPKPSGDGSPKPRWRRWVDRSWRYLLGFLLVTLAVHLATLPLRVWYFGNLPLNPLANIIWLPLLGGLIMPVLVLGLALAALPWSWGAAQYAAAHVLGFGATLLDGMAAGLRWLDGHGFFGTVVTLRPTWPSWVGWWLLLVLALLWLERRRSGRDHLPRGWQALACVGVALMVAPPALAGIQAMRSEAVSLTILDVGQGQSVLVEGPGGVRALVDGGGFRSDFFDAGEDVVSPYLTRNRLPRLAYAVVSHGHTDHLKGLLFPLRLYDVGAFVRNSEPVAAQEEREELAAILARRKLPVRVAFAGDSLPLAEGLSFEVVHPSPEFEAGELNDSSLVLRLVWRGHPLALLPGDIEAKAVRAILDSGRDITAEVLIAPHHGGASSVNMEFYRAVGPRIAVASAGYLNQWRLPSMKLRSAMQKLDIPLIVTSSHGAVRMTWQAPGRDPAVQAARE</sequence>
<accession>A0A6P1ZD47</accession>
<dbReference type="GO" id="GO:0030420">
    <property type="term" value="P:establishment of competence for transformation"/>
    <property type="evidence" value="ECO:0007669"/>
    <property type="project" value="InterPro"/>
</dbReference>
<keyword evidence="3 6" id="KW-0812">Transmembrane</keyword>
<dbReference type="Proteomes" id="UP000434052">
    <property type="component" value="Unassembled WGS sequence"/>
</dbReference>
<dbReference type="InterPro" id="IPR052159">
    <property type="entry name" value="Competence_DNA_uptake"/>
</dbReference>
<feature type="transmembrane region" description="Helical" evidence="6">
    <location>
        <begin position="15"/>
        <end position="43"/>
    </location>
</feature>
<feature type="transmembrane region" description="Helical" evidence="6">
    <location>
        <begin position="279"/>
        <end position="302"/>
    </location>
</feature>
<dbReference type="NCBIfam" id="TIGR00361">
    <property type="entry name" value="ComEC_Rec2"/>
    <property type="match status" value="1"/>
</dbReference>
<dbReference type="Gene3D" id="3.60.15.10">
    <property type="entry name" value="Ribonuclease Z/Hydroxyacylglutathione hydrolase-like"/>
    <property type="match status" value="1"/>
</dbReference>
<dbReference type="EMBL" id="QMIF01000020">
    <property type="protein sequence ID" value="TVM30675.1"/>
    <property type="molecule type" value="Genomic_DNA"/>
</dbReference>
<evidence type="ECO:0000256" key="1">
    <source>
        <dbReference type="ARBA" id="ARBA00004651"/>
    </source>
</evidence>
<dbReference type="RefSeq" id="WP_144307212.1">
    <property type="nucleotide sequence ID" value="NZ_QMIF01000020.1"/>
</dbReference>
<dbReference type="OrthoDB" id="9790149at2"/>
<keyword evidence="5 6" id="KW-0472">Membrane</keyword>
<feature type="transmembrane region" description="Helical" evidence="6">
    <location>
        <begin position="337"/>
        <end position="354"/>
    </location>
</feature>
<evidence type="ECO:0000256" key="4">
    <source>
        <dbReference type="ARBA" id="ARBA00022989"/>
    </source>
</evidence>
<evidence type="ECO:0000256" key="3">
    <source>
        <dbReference type="ARBA" id="ARBA00022692"/>
    </source>
</evidence>
<dbReference type="InterPro" id="IPR035681">
    <property type="entry name" value="ComA-like_MBL"/>
</dbReference>
<name>A0A6P1ZD47_9BACT</name>
<comment type="caution">
    <text evidence="8">The sequence shown here is derived from an EMBL/GenBank/DDBJ whole genome shotgun (WGS) entry which is preliminary data.</text>
</comment>
<dbReference type="PANTHER" id="PTHR30619:SF1">
    <property type="entry name" value="RECOMBINATION PROTEIN 2"/>
    <property type="match status" value="1"/>
</dbReference>
<dbReference type="InterPro" id="IPR036866">
    <property type="entry name" value="RibonucZ/Hydroxyglut_hydro"/>
</dbReference>
<feature type="transmembrane region" description="Helical" evidence="6">
    <location>
        <begin position="55"/>
        <end position="73"/>
    </location>
</feature>
<dbReference type="InterPro" id="IPR001279">
    <property type="entry name" value="Metallo-B-lactamas"/>
</dbReference>
<dbReference type="NCBIfam" id="TIGR00360">
    <property type="entry name" value="ComEC_N-term"/>
    <property type="match status" value="1"/>
</dbReference>
<organism evidence="8 9">
    <name type="scientific">Oceanidesulfovibrio marinus</name>
    <dbReference type="NCBI Taxonomy" id="370038"/>
    <lineage>
        <taxon>Bacteria</taxon>
        <taxon>Pseudomonadati</taxon>
        <taxon>Thermodesulfobacteriota</taxon>
        <taxon>Desulfovibrionia</taxon>
        <taxon>Desulfovibrionales</taxon>
        <taxon>Desulfovibrionaceae</taxon>
        <taxon>Oceanidesulfovibrio</taxon>
    </lineage>
</organism>
<gene>
    <name evidence="8" type="ORF">DQK91_20140</name>
</gene>
<proteinExistence type="predicted"/>
<feature type="transmembrane region" description="Helical" evidence="6">
    <location>
        <begin position="314"/>
        <end position="331"/>
    </location>
</feature>
<keyword evidence="2" id="KW-1003">Cell membrane</keyword>
<keyword evidence="4 6" id="KW-1133">Transmembrane helix</keyword>
<feature type="transmembrane region" description="Helical" evidence="6">
    <location>
        <begin position="460"/>
        <end position="485"/>
    </location>
</feature>
<feature type="transmembrane region" description="Helical" evidence="6">
    <location>
        <begin position="561"/>
        <end position="582"/>
    </location>
</feature>
<dbReference type="Pfam" id="PF03772">
    <property type="entry name" value="Competence"/>
    <property type="match status" value="1"/>
</dbReference>
<dbReference type="PANTHER" id="PTHR30619">
    <property type="entry name" value="DNA INTERNALIZATION/COMPETENCE PROTEIN COMEC/REC2"/>
    <property type="match status" value="1"/>
</dbReference>
<evidence type="ECO:0000256" key="2">
    <source>
        <dbReference type="ARBA" id="ARBA00022475"/>
    </source>
</evidence>
<comment type="subcellular location">
    <subcellularLocation>
        <location evidence="1">Cell membrane</location>
        <topology evidence="1">Multi-pass membrane protein</topology>
    </subcellularLocation>
</comment>
<feature type="domain" description="Metallo-beta-lactamase" evidence="7">
    <location>
        <begin position="599"/>
        <end position="803"/>
    </location>
</feature>
<evidence type="ECO:0000259" key="7">
    <source>
        <dbReference type="SMART" id="SM00849"/>
    </source>
</evidence>
<evidence type="ECO:0000313" key="9">
    <source>
        <dbReference type="Proteomes" id="UP000434052"/>
    </source>
</evidence>
<feature type="transmembrane region" description="Helical" evidence="6">
    <location>
        <begin position="424"/>
        <end position="448"/>
    </location>
</feature>
<dbReference type="SMART" id="SM00849">
    <property type="entry name" value="Lactamase_B"/>
    <property type="match status" value="1"/>
</dbReference>
<feature type="transmembrane region" description="Helical" evidence="6">
    <location>
        <begin position="531"/>
        <end position="549"/>
    </location>
</feature>
<evidence type="ECO:0000313" key="8">
    <source>
        <dbReference type="EMBL" id="TVM30675.1"/>
    </source>
</evidence>
<reference evidence="8 9" key="1">
    <citation type="submission" date="2018-06" db="EMBL/GenBank/DDBJ databases">
        <title>Complete genome of Desulfovibrio marinus P48SEP.</title>
        <authorList>
            <person name="Crispim J.S."/>
            <person name="Vidigal P.M.P."/>
            <person name="Silva L.C.F."/>
            <person name="Araujo L.C."/>
            <person name="Laguardia C.N."/>
            <person name="Dias R.S."/>
            <person name="Sousa M.P."/>
            <person name="Paula S.O."/>
            <person name="Silva C."/>
        </authorList>
    </citation>
    <scope>NUCLEOTIDE SEQUENCE [LARGE SCALE GENOMIC DNA]</scope>
    <source>
        <strain evidence="8 9">P48SEP</strain>
    </source>
</reference>
<evidence type="ECO:0000256" key="5">
    <source>
        <dbReference type="ARBA" id="ARBA00023136"/>
    </source>
</evidence>
<dbReference type="InterPro" id="IPR004797">
    <property type="entry name" value="Competence_ComEC/Rec2"/>
</dbReference>
<feature type="transmembrane region" description="Helical" evidence="6">
    <location>
        <begin position="492"/>
        <end position="511"/>
    </location>
</feature>
<dbReference type="Pfam" id="PF13567">
    <property type="entry name" value="DUF4131"/>
    <property type="match status" value="1"/>
</dbReference>
<dbReference type="InterPro" id="IPR025405">
    <property type="entry name" value="DUF4131"/>
</dbReference>